<dbReference type="RefSeq" id="WP_353945928.1">
    <property type="nucleotide sequence ID" value="NZ_CP159534.1"/>
</dbReference>
<accession>A0AAU8J0R0</accession>
<evidence type="ECO:0000256" key="1">
    <source>
        <dbReference type="SAM" id="MobiDB-lite"/>
    </source>
</evidence>
<sequence length="308" mass="31366">MRVGRDVRRAGPGPVVAVAVVAVLAAAALLLRPAASLLSPGAGPLGGSSFLVVGLALVWTAVWLVVVRRLRPRIRGDRGALPPHEDRLRQIALPLLLVGPVALGVLALVLHRFPPSASDAPDAGPTALPSPSLPTASPPVAGSGDGSGLSLSLVAAGLAAALLAAVVVVLVIRLRRHGLSLPGPPARPVAAEDTERELLLSVVGEGRRALADGTDARAAVIACYAAMEEALAASGVPRHAADSPADLLTRASRAGLAAGPAAPRLTALFREARYSSHPMGDSRRVAAAEALEEIAGLLRERHGRESAR</sequence>
<keyword evidence="2" id="KW-1133">Transmembrane helix</keyword>
<dbReference type="KEGG" id="stac:ABII15_32920"/>
<organism evidence="4">
    <name type="scientific">Streptomyces tabacisoli</name>
    <dbReference type="NCBI Taxonomy" id="3156398"/>
    <lineage>
        <taxon>Bacteria</taxon>
        <taxon>Bacillati</taxon>
        <taxon>Actinomycetota</taxon>
        <taxon>Actinomycetes</taxon>
        <taxon>Kitasatosporales</taxon>
        <taxon>Streptomycetaceae</taxon>
        <taxon>Streptomyces</taxon>
    </lineage>
</organism>
<name>A0AAU8J0R0_9ACTN</name>
<dbReference type="EMBL" id="CP159534">
    <property type="protein sequence ID" value="XCJ74485.1"/>
    <property type="molecule type" value="Genomic_DNA"/>
</dbReference>
<feature type="region of interest" description="Disordered" evidence="1">
    <location>
        <begin position="120"/>
        <end position="141"/>
    </location>
</feature>
<dbReference type="InterPro" id="IPR025403">
    <property type="entry name" value="TgpA-like_C"/>
</dbReference>
<feature type="transmembrane region" description="Helical" evidence="2">
    <location>
        <begin position="91"/>
        <end position="110"/>
    </location>
</feature>
<feature type="transmembrane region" description="Helical" evidence="2">
    <location>
        <begin position="149"/>
        <end position="172"/>
    </location>
</feature>
<keyword evidence="2" id="KW-0472">Membrane</keyword>
<protein>
    <submittedName>
        <fullName evidence="4">DUF4129 domain-containing protein</fullName>
    </submittedName>
</protein>
<feature type="transmembrane region" description="Helical" evidence="2">
    <location>
        <begin position="50"/>
        <end position="70"/>
    </location>
</feature>
<feature type="domain" description="Protein-glutamine gamma-glutamyltransferase-like C-terminal" evidence="3">
    <location>
        <begin position="223"/>
        <end position="292"/>
    </location>
</feature>
<reference evidence="4" key="1">
    <citation type="submission" date="2024-06" db="EMBL/GenBank/DDBJ databases">
        <title>Streptomyces sp. strain HUAS MG91 genome sequences.</title>
        <authorList>
            <person name="Mo P."/>
        </authorList>
    </citation>
    <scope>NUCLEOTIDE SEQUENCE</scope>
    <source>
        <strain evidence="4">HUAS MG91</strain>
    </source>
</reference>
<gene>
    <name evidence="4" type="ORF">ABII15_32920</name>
</gene>
<keyword evidence="2" id="KW-0812">Transmembrane</keyword>
<dbReference type="AlphaFoldDB" id="A0AAU8J0R0"/>
<evidence type="ECO:0000313" key="4">
    <source>
        <dbReference type="EMBL" id="XCJ74485.1"/>
    </source>
</evidence>
<evidence type="ECO:0000259" key="3">
    <source>
        <dbReference type="Pfam" id="PF13559"/>
    </source>
</evidence>
<proteinExistence type="predicted"/>
<dbReference type="Pfam" id="PF13559">
    <property type="entry name" value="DUF4129"/>
    <property type="match status" value="1"/>
</dbReference>
<evidence type="ECO:0000256" key="2">
    <source>
        <dbReference type="SAM" id="Phobius"/>
    </source>
</evidence>
<feature type="transmembrane region" description="Helical" evidence="2">
    <location>
        <begin position="12"/>
        <end position="30"/>
    </location>
</feature>